<dbReference type="GO" id="GO:0005886">
    <property type="term" value="C:plasma membrane"/>
    <property type="evidence" value="ECO:0007669"/>
    <property type="project" value="TreeGrafter"/>
</dbReference>
<keyword evidence="14" id="KW-1185">Reference proteome</keyword>
<dbReference type="EMBL" id="DF142876">
    <property type="protein sequence ID" value="GAA48217.1"/>
    <property type="molecule type" value="Genomic_DNA"/>
</dbReference>
<feature type="compositionally biased region" description="Low complexity" evidence="12">
    <location>
        <begin position="112"/>
        <end position="140"/>
    </location>
</feature>
<proteinExistence type="inferred from homology"/>
<reference evidence="13" key="1">
    <citation type="journal article" date="2011" name="Genome Biol.">
        <title>The draft genome of the carcinogenic human liver fluke Clonorchis sinensis.</title>
        <authorList>
            <person name="Wang X."/>
            <person name="Chen W."/>
            <person name="Huang Y."/>
            <person name="Sun J."/>
            <person name="Men J."/>
            <person name="Liu H."/>
            <person name="Luo F."/>
            <person name="Guo L."/>
            <person name="Lv X."/>
            <person name="Deng C."/>
            <person name="Zhou C."/>
            <person name="Fan Y."/>
            <person name="Li X."/>
            <person name="Huang L."/>
            <person name="Hu Y."/>
            <person name="Liang C."/>
            <person name="Hu X."/>
            <person name="Xu J."/>
            <person name="Yu X."/>
        </authorList>
    </citation>
    <scope>NUCLEOTIDE SEQUENCE [LARGE SCALE GENOMIC DNA]</scope>
    <source>
        <strain evidence="13">Henan</strain>
    </source>
</reference>
<comment type="function">
    <text evidence="8">Calcium/phospholipid-binding protein which promotes membrane fusion and is involved in exocytosis.</text>
</comment>
<evidence type="ECO:0000256" key="12">
    <source>
        <dbReference type="SAM" id="MobiDB-lite"/>
    </source>
</evidence>
<keyword evidence="6 11" id="KW-0041">Annexin</keyword>
<evidence type="ECO:0000256" key="10">
    <source>
        <dbReference type="ARBA" id="ARBA00060393"/>
    </source>
</evidence>
<evidence type="ECO:0000256" key="11">
    <source>
        <dbReference type="RuleBase" id="RU003540"/>
    </source>
</evidence>
<keyword evidence="4 11" id="KW-0677">Repeat</keyword>
<name>G7Y5I1_CLOSI</name>
<reference key="2">
    <citation type="submission" date="2011-10" db="EMBL/GenBank/DDBJ databases">
        <title>The genome and transcriptome sequence of Clonorchis sinensis provide insights into the carcinogenic liver fluke.</title>
        <authorList>
            <person name="Wang X."/>
            <person name="Huang Y."/>
            <person name="Chen W."/>
            <person name="Liu H."/>
            <person name="Guo L."/>
            <person name="Chen Y."/>
            <person name="Luo F."/>
            <person name="Zhou W."/>
            <person name="Sun J."/>
            <person name="Mao Q."/>
            <person name="Liang P."/>
            <person name="Zhou C."/>
            <person name="Tian Y."/>
            <person name="Men J."/>
            <person name="Lv X."/>
            <person name="Huang L."/>
            <person name="Zhou J."/>
            <person name="Hu Y."/>
            <person name="Li R."/>
            <person name="Zhang F."/>
            <person name="Lei H."/>
            <person name="Li X."/>
            <person name="Hu X."/>
            <person name="Liang C."/>
            <person name="Xu J."/>
            <person name="Wu Z."/>
            <person name="Yu X."/>
        </authorList>
    </citation>
    <scope>NUCLEOTIDE SEQUENCE</scope>
    <source>
        <strain>Henan</strain>
    </source>
</reference>
<dbReference type="PRINTS" id="PR00196">
    <property type="entry name" value="ANNEXIN"/>
</dbReference>
<dbReference type="Proteomes" id="UP000008909">
    <property type="component" value="Unassembled WGS sequence"/>
</dbReference>
<dbReference type="SUPFAM" id="SSF47874">
    <property type="entry name" value="Annexin"/>
    <property type="match status" value="2"/>
</dbReference>
<dbReference type="GO" id="GO:0005509">
    <property type="term" value="F:calcium ion binding"/>
    <property type="evidence" value="ECO:0007669"/>
    <property type="project" value="InterPro"/>
</dbReference>
<protein>
    <recommendedName>
        <fullName evidence="11">Annexin</fullName>
    </recommendedName>
</protein>
<evidence type="ECO:0000256" key="5">
    <source>
        <dbReference type="ARBA" id="ARBA00022837"/>
    </source>
</evidence>
<dbReference type="PANTHER" id="PTHR10502:SF239">
    <property type="entry name" value="ANNEXIN A7"/>
    <property type="match status" value="1"/>
</dbReference>
<dbReference type="AlphaFoldDB" id="G7Y5I1"/>
<feature type="compositionally biased region" description="Low complexity" evidence="12">
    <location>
        <begin position="35"/>
        <end position="104"/>
    </location>
</feature>
<dbReference type="InterPro" id="IPR018502">
    <property type="entry name" value="Annexin_repeat"/>
</dbReference>
<dbReference type="GO" id="GO:0043657">
    <property type="term" value="C:host cell"/>
    <property type="evidence" value="ECO:0007669"/>
    <property type="project" value="UniProtKB-SubCell"/>
</dbReference>
<evidence type="ECO:0000256" key="3">
    <source>
        <dbReference type="ARBA" id="ARBA00007831"/>
    </source>
</evidence>
<dbReference type="FunFam" id="1.10.220.10:FF:000002">
    <property type="entry name" value="Annexin"/>
    <property type="match status" value="2"/>
</dbReference>
<dbReference type="InterPro" id="IPR001464">
    <property type="entry name" value="Annexin"/>
</dbReference>
<dbReference type="SMART" id="SM00335">
    <property type="entry name" value="ANX"/>
    <property type="match status" value="8"/>
</dbReference>
<dbReference type="GO" id="GO:0012506">
    <property type="term" value="C:vesicle membrane"/>
    <property type="evidence" value="ECO:0007669"/>
    <property type="project" value="TreeGrafter"/>
</dbReference>
<dbReference type="GO" id="GO:0005576">
    <property type="term" value="C:extracellular region"/>
    <property type="evidence" value="ECO:0007669"/>
    <property type="project" value="UniProtKB-SubCell"/>
</dbReference>
<dbReference type="PROSITE" id="PS51897">
    <property type="entry name" value="ANNEXIN_2"/>
    <property type="match status" value="8"/>
</dbReference>
<sequence length="785" mass="87521">MYPGDLSAWNFGGPPSQGPGYPPSMTPGYPPTPGYPSGVPYDQQQPGYPAQPGYPGQFQPGHQGQTQPGYPAQLGYPGQPQTGYPAQPGYPGQPQTGYPAQPGYPGQPQPGHPGYTQSGYPGQPQQGHQQQGYQSQPGYSPMGGAIQGTPPAGAAPRSNPTLRPYPYFKPEEDCEKLRKAMKGLGTDEKAIIDVLAHRTADQRVQIVNKFKTMYGKDLIRELKSELTGHFEDVIVAMCYSLDEFDARELRRAMEGAGTDEQTLIEILCSRSNAQIRRIRDIYSKIFKGRNLEKDVMSETHGHFKRILVSLVQGNRDESTHVDMQAVQADAQALYNAGEKQLGTDESCFNRILVSKSEAHVRAVINAYGSLSRKDLEDALKSEMSGDLLQAFLAVTRCIRNKPGYFAKQLKKSMEGAGTRDRQLIRIVVTRCEVDMADIKVEFLRQNGKSLEAWIAYNPTLRPYPNFNPDQDCEKLRKAMKGVGTDEKAIIDVLAHRTADQRVQIVKKFKTAYGKDLIHELKSELTGHFEDVIVAMCYSLEEFDARELRRAMEGAGTDEQTLIEILCSRNNAQIRKIKEVYHTIFKGRDLEKDLMNETHGHFKRILISLVQANRDENPNVDMNAVNADVRALYEAGEKQLGTDESTFNRILVSKSEAHVRAVINAYASVSKKDFEDALKSEMSGDLLKAFLSITRSIRNKPAYFAKQLKEAMEGAGTSDRQLIRIVVTRAEVDMADIKREFLQAYGKSLEAWISANSVIMKNRGDPVMCVMLPRTWTSTGYAIIVE</sequence>
<evidence type="ECO:0000256" key="2">
    <source>
        <dbReference type="ARBA" id="ARBA00004550"/>
    </source>
</evidence>
<keyword evidence="5 11" id="KW-0106">Calcium</keyword>
<evidence type="ECO:0000256" key="9">
    <source>
        <dbReference type="ARBA" id="ARBA00059330"/>
    </source>
</evidence>
<dbReference type="GO" id="GO:0005634">
    <property type="term" value="C:nucleus"/>
    <property type="evidence" value="ECO:0007669"/>
    <property type="project" value="TreeGrafter"/>
</dbReference>
<feature type="region of interest" description="Disordered" evidence="12">
    <location>
        <begin position="1"/>
        <end position="167"/>
    </location>
</feature>
<dbReference type="InterPro" id="IPR037104">
    <property type="entry name" value="Annexin_sf"/>
</dbReference>
<gene>
    <name evidence="13" type="ORF">CLF_101327</name>
</gene>
<dbReference type="Pfam" id="PF00191">
    <property type="entry name" value="Annexin"/>
    <property type="match status" value="8"/>
</dbReference>
<keyword evidence="7 11" id="KW-0111">Calcium/phospholipid-binding</keyword>
<dbReference type="FunFam" id="1.10.220.10:FF:000001">
    <property type="entry name" value="Annexin"/>
    <property type="match status" value="2"/>
</dbReference>
<dbReference type="InterPro" id="IPR018252">
    <property type="entry name" value="Annexin_repeat_CS"/>
</dbReference>
<comment type="similarity">
    <text evidence="3 11">Belongs to the annexin family.</text>
</comment>
<evidence type="ECO:0000256" key="6">
    <source>
        <dbReference type="ARBA" id="ARBA00023216"/>
    </source>
</evidence>
<evidence type="ECO:0000256" key="4">
    <source>
        <dbReference type="ARBA" id="ARBA00022737"/>
    </source>
</evidence>
<comment type="domain">
    <text evidence="11">A pair of annexin repeats may form one binding site for calcium and phospholipid.</text>
</comment>
<evidence type="ECO:0000256" key="8">
    <source>
        <dbReference type="ARBA" id="ARBA00037210"/>
    </source>
</evidence>
<dbReference type="GO" id="GO:0005737">
    <property type="term" value="C:cytoplasm"/>
    <property type="evidence" value="ECO:0007669"/>
    <property type="project" value="TreeGrafter"/>
</dbReference>
<dbReference type="Gene3D" id="1.10.220.10">
    <property type="entry name" value="Annexin"/>
    <property type="match status" value="8"/>
</dbReference>
<organism evidence="13 14">
    <name type="scientific">Clonorchis sinensis</name>
    <name type="common">Chinese liver fluke</name>
    <dbReference type="NCBI Taxonomy" id="79923"/>
    <lineage>
        <taxon>Eukaryota</taxon>
        <taxon>Metazoa</taxon>
        <taxon>Spiralia</taxon>
        <taxon>Lophotrochozoa</taxon>
        <taxon>Platyhelminthes</taxon>
        <taxon>Trematoda</taxon>
        <taxon>Digenea</taxon>
        <taxon>Opisthorchiida</taxon>
        <taxon>Opisthorchiata</taxon>
        <taxon>Opisthorchiidae</taxon>
        <taxon>Clonorchis</taxon>
    </lineage>
</organism>
<feature type="compositionally biased region" description="Pro residues" evidence="12">
    <location>
        <begin position="16"/>
        <end position="34"/>
    </location>
</feature>
<dbReference type="GO" id="GO:0001786">
    <property type="term" value="F:phosphatidylserine binding"/>
    <property type="evidence" value="ECO:0007669"/>
    <property type="project" value="TreeGrafter"/>
</dbReference>
<dbReference type="FunFam" id="1.10.220.10:FF:000004">
    <property type="entry name" value="Annexin"/>
    <property type="match status" value="2"/>
</dbReference>
<dbReference type="GO" id="GO:0005544">
    <property type="term" value="F:calcium-dependent phospholipid binding"/>
    <property type="evidence" value="ECO:0007669"/>
    <property type="project" value="UniProtKB-KW"/>
</dbReference>
<evidence type="ECO:0000313" key="13">
    <source>
        <dbReference type="EMBL" id="GAA48217.1"/>
    </source>
</evidence>
<comment type="subcellular location">
    <subcellularLocation>
        <location evidence="1">Host cell</location>
    </subcellularLocation>
    <subcellularLocation>
        <location evidence="2">Secreted</location>
        <location evidence="2">Extracellular exosome</location>
    </subcellularLocation>
    <subcellularLocation>
        <location evidence="10">Tegument</location>
    </subcellularLocation>
</comment>
<dbReference type="FunFam" id="1.10.220.10:FF:000003">
    <property type="entry name" value="Annexin"/>
    <property type="match status" value="2"/>
</dbReference>
<evidence type="ECO:0000313" key="14">
    <source>
        <dbReference type="Proteomes" id="UP000008909"/>
    </source>
</evidence>
<accession>G7Y5I1</accession>
<comment type="function">
    <text evidence="9">Involved in reproduction of the worm. Involved in host-parasite interaction. Delivered into the host cell by means of parasite exosomes. Binds to acidic phospholipid membranes in a calcium-dependent manner in vitro. Causes aggregation of liposomes in the presence of calcium, but not in its absence. Likely to promote membrane fusion. May provide structural integrity within the tegument.</text>
</comment>
<evidence type="ECO:0000256" key="7">
    <source>
        <dbReference type="ARBA" id="ARBA00023302"/>
    </source>
</evidence>
<dbReference type="PROSITE" id="PS00223">
    <property type="entry name" value="ANNEXIN_1"/>
    <property type="match status" value="2"/>
</dbReference>
<dbReference type="PANTHER" id="PTHR10502">
    <property type="entry name" value="ANNEXIN"/>
    <property type="match status" value="1"/>
</dbReference>
<evidence type="ECO:0000256" key="1">
    <source>
        <dbReference type="ARBA" id="ARBA00004340"/>
    </source>
</evidence>